<accession>A0A4U5PHU3</accession>
<feature type="region of interest" description="Disordered" evidence="1">
    <location>
        <begin position="18"/>
        <end position="47"/>
    </location>
</feature>
<dbReference type="Proteomes" id="UP000298663">
    <property type="component" value="Unassembled WGS sequence"/>
</dbReference>
<reference evidence="2 3" key="2">
    <citation type="journal article" date="2019" name="G3 (Bethesda)">
        <title>Hybrid Assembly of the Genome of the Entomopathogenic Nematode Steinernema carpocapsae Identifies the X-Chromosome.</title>
        <authorList>
            <person name="Serra L."/>
            <person name="Macchietto M."/>
            <person name="Macias-Munoz A."/>
            <person name="McGill C.J."/>
            <person name="Rodriguez I.M."/>
            <person name="Rodriguez B."/>
            <person name="Murad R."/>
            <person name="Mortazavi A."/>
        </authorList>
    </citation>
    <scope>NUCLEOTIDE SEQUENCE [LARGE SCALE GENOMIC DNA]</scope>
    <source>
        <strain evidence="2 3">ALL</strain>
    </source>
</reference>
<proteinExistence type="predicted"/>
<evidence type="ECO:0000313" key="2">
    <source>
        <dbReference type="EMBL" id="TKR96217.1"/>
    </source>
</evidence>
<feature type="compositionally biased region" description="Polar residues" evidence="1">
    <location>
        <begin position="34"/>
        <end position="47"/>
    </location>
</feature>
<dbReference type="EMBL" id="AZBU02000002">
    <property type="protein sequence ID" value="TKR96217.1"/>
    <property type="molecule type" value="Genomic_DNA"/>
</dbReference>
<comment type="caution">
    <text evidence="2">The sequence shown here is derived from an EMBL/GenBank/DDBJ whole genome shotgun (WGS) entry which is preliminary data.</text>
</comment>
<evidence type="ECO:0000256" key="1">
    <source>
        <dbReference type="SAM" id="MobiDB-lite"/>
    </source>
</evidence>
<keyword evidence="3" id="KW-1185">Reference proteome</keyword>
<name>A0A4U5PHU3_STECR</name>
<organism evidence="2 3">
    <name type="scientific">Steinernema carpocapsae</name>
    <name type="common">Entomopathogenic nematode</name>
    <dbReference type="NCBI Taxonomy" id="34508"/>
    <lineage>
        <taxon>Eukaryota</taxon>
        <taxon>Metazoa</taxon>
        <taxon>Ecdysozoa</taxon>
        <taxon>Nematoda</taxon>
        <taxon>Chromadorea</taxon>
        <taxon>Rhabditida</taxon>
        <taxon>Tylenchina</taxon>
        <taxon>Panagrolaimomorpha</taxon>
        <taxon>Strongyloidoidea</taxon>
        <taxon>Steinernematidae</taxon>
        <taxon>Steinernema</taxon>
    </lineage>
</organism>
<dbReference type="AlphaFoldDB" id="A0A4U5PHU3"/>
<protein>
    <submittedName>
        <fullName evidence="2">Uncharacterized protein</fullName>
    </submittedName>
</protein>
<sequence>MSQKRGVEYRCLLRPLSRTKSKSSKASKVFSPPDSKTMTQYANEDTSSMSSEVAYDERLVLRSAERLYVFS</sequence>
<reference evidence="2 3" key="1">
    <citation type="journal article" date="2015" name="Genome Biol.">
        <title>Comparative genomics of Steinernema reveals deeply conserved gene regulatory networks.</title>
        <authorList>
            <person name="Dillman A.R."/>
            <person name="Macchietto M."/>
            <person name="Porter C.F."/>
            <person name="Rogers A."/>
            <person name="Williams B."/>
            <person name="Antoshechkin I."/>
            <person name="Lee M.M."/>
            <person name="Goodwin Z."/>
            <person name="Lu X."/>
            <person name="Lewis E.E."/>
            <person name="Goodrich-Blair H."/>
            <person name="Stock S.P."/>
            <person name="Adams B.J."/>
            <person name="Sternberg P.W."/>
            <person name="Mortazavi A."/>
        </authorList>
    </citation>
    <scope>NUCLEOTIDE SEQUENCE [LARGE SCALE GENOMIC DNA]</scope>
    <source>
        <strain evidence="2 3">ALL</strain>
    </source>
</reference>
<gene>
    <name evidence="2" type="ORF">L596_010267</name>
</gene>
<evidence type="ECO:0000313" key="3">
    <source>
        <dbReference type="Proteomes" id="UP000298663"/>
    </source>
</evidence>